<evidence type="ECO:0000313" key="2">
    <source>
        <dbReference type="EMBL" id="HIQ90922.1"/>
    </source>
</evidence>
<name>A0A9D0ZRP1_9FIRM</name>
<reference evidence="2" key="1">
    <citation type="submission" date="2020-10" db="EMBL/GenBank/DDBJ databases">
        <authorList>
            <person name="Gilroy R."/>
        </authorList>
    </citation>
    <scope>NUCLEOTIDE SEQUENCE</scope>
    <source>
        <strain evidence="2">CHK147-3167</strain>
    </source>
</reference>
<gene>
    <name evidence="2" type="ORF">IAB27_04790</name>
</gene>
<dbReference type="GO" id="GO:0016787">
    <property type="term" value="F:hydrolase activity"/>
    <property type="evidence" value="ECO:0007669"/>
    <property type="project" value="UniProtKB-KW"/>
</dbReference>
<accession>A0A9D0ZRP1</accession>
<evidence type="ECO:0000256" key="1">
    <source>
        <dbReference type="PIRSR" id="PIRSR605754-1"/>
    </source>
</evidence>
<reference evidence="2" key="2">
    <citation type="journal article" date="2021" name="PeerJ">
        <title>Extensive microbial diversity within the chicken gut microbiome revealed by metagenomics and culture.</title>
        <authorList>
            <person name="Gilroy R."/>
            <person name="Ravi A."/>
            <person name="Getino M."/>
            <person name="Pursley I."/>
            <person name="Horton D.L."/>
            <person name="Alikhan N.F."/>
            <person name="Baker D."/>
            <person name="Gharbi K."/>
            <person name="Hall N."/>
            <person name="Watson M."/>
            <person name="Adriaenssens E.M."/>
            <person name="Foster-Nyarko E."/>
            <person name="Jarju S."/>
            <person name="Secka A."/>
            <person name="Antonio M."/>
            <person name="Oren A."/>
            <person name="Chaudhuri R.R."/>
            <person name="La Ragione R."/>
            <person name="Hildebrand F."/>
            <person name="Pallen M.J."/>
        </authorList>
    </citation>
    <scope>NUCLEOTIDE SEQUENCE</scope>
    <source>
        <strain evidence="2">CHK147-3167</strain>
    </source>
</reference>
<protein>
    <submittedName>
        <fullName evidence="2">Class B sortase</fullName>
    </submittedName>
</protein>
<evidence type="ECO:0000313" key="3">
    <source>
        <dbReference type="Proteomes" id="UP000886786"/>
    </source>
</evidence>
<comment type="caution">
    <text evidence="2">The sequence shown here is derived from an EMBL/GenBank/DDBJ whole genome shotgun (WGS) entry which is preliminary data.</text>
</comment>
<dbReference type="InterPro" id="IPR009835">
    <property type="entry name" value="SrtB"/>
</dbReference>
<dbReference type="Gene3D" id="2.40.260.10">
    <property type="entry name" value="Sortase"/>
    <property type="match status" value="1"/>
</dbReference>
<dbReference type="SUPFAM" id="SSF63817">
    <property type="entry name" value="Sortase"/>
    <property type="match status" value="1"/>
</dbReference>
<dbReference type="InterPro" id="IPR023365">
    <property type="entry name" value="Sortase_dom-sf"/>
</dbReference>
<organism evidence="2 3">
    <name type="scientific">Candidatus Coprosoma intestinipullorum</name>
    <dbReference type="NCBI Taxonomy" id="2840752"/>
    <lineage>
        <taxon>Bacteria</taxon>
        <taxon>Bacillati</taxon>
        <taxon>Bacillota</taxon>
        <taxon>Bacillota incertae sedis</taxon>
        <taxon>Candidatus Coprosoma</taxon>
    </lineage>
</organism>
<dbReference type="EMBL" id="DVFV01000088">
    <property type="protein sequence ID" value="HIQ90922.1"/>
    <property type="molecule type" value="Genomic_DNA"/>
</dbReference>
<feature type="active site" description="Acyl-thioester intermediate" evidence="1">
    <location>
        <position position="234"/>
    </location>
</feature>
<dbReference type="Proteomes" id="UP000886786">
    <property type="component" value="Unassembled WGS sequence"/>
</dbReference>
<sequence>MKLQRKNKFLGLIGTGLLIASLATGGYVVFEEMQNKSTYEYLEQIALVKTEEKDVTTVPNTEEPAEQAAEPVTPKYDFNKLKEINPDITGYLEGSSLSMPYPVVKTTDSTYYLSHNADGKPSVLGSICLDANADMNNQVSIIYGHNTTDGSMFGNLNEYKNKSYMDNNPTFTYYDETGVYQFDVFANIVDDNISTSFSSSEEYNNYLNTIKANSIASRDIEVDSDDHIVVLYDCLESWEKTVNNRADRNLVVAKVTKVLDYELTQTKTK</sequence>
<proteinExistence type="predicted"/>
<feature type="active site" description="Proton donor/acceptor" evidence="1">
    <location>
        <position position="145"/>
    </location>
</feature>
<dbReference type="CDD" id="cd05826">
    <property type="entry name" value="Sortase_B"/>
    <property type="match status" value="1"/>
</dbReference>
<dbReference type="AlphaFoldDB" id="A0A9D0ZRP1"/>